<feature type="domain" description="CCHC-type" evidence="2">
    <location>
        <begin position="101"/>
        <end position="116"/>
    </location>
</feature>
<keyword evidence="1" id="KW-0862">Zinc</keyword>
<dbReference type="SMART" id="SM00343">
    <property type="entry name" value="ZnF_C2HC"/>
    <property type="match status" value="1"/>
</dbReference>
<protein>
    <recommendedName>
        <fullName evidence="2">CCHC-type domain-containing protein</fullName>
    </recommendedName>
</protein>
<evidence type="ECO:0000259" key="2">
    <source>
        <dbReference type="PROSITE" id="PS50158"/>
    </source>
</evidence>
<dbReference type="AlphaFoldDB" id="A0AAE0AMG2"/>
<dbReference type="Pfam" id="PF08284">
    <property type="entry name" value="RVP_2"/>
    <property type="match status" value="1"/>
</dbReference>
<accession>A0AAE0AMG2</accession>
<keyword evidence="1" id="KW-0479">Metal-binding</keyword>
<reference evidence="3" key="1">
    <citation type="journal article" date="2023" name="Plant J.">
        <title>Genome sequences and population genomics provide insights into the demographic history, inbreeding, and mutation load of two 'living fossil' tree species of Dipteronia.</title>
        <authorList>
            <person name="Feng Y."/>
            <person name="Comes H.P."/>
            <person name="Chen J."/>
            <person name="Zhu S."/>
            <person name="Lu R."/>
            <person name="Zhang X."/>
            <person name="Li P."/>
            <person name="Qiu J."/>
            <person name="Olsen K.M."/>
            <person name="Qiu Y."/>
        </authorList>
    </citation>
    <scope>NUCLEOTIDE SEQUENCE</scope>
    <source>
        <strain evidence="3">NBL</strain>
    </source>
</reference>
<comment type="caution">
    <text evidence="3">The sequence shown here is derived from an EMBL/GenBank/DDBJ whole genome shotgun (WGS) entry which is preliminary data.</text>
</comment>
<dbReference type="GO" id="GO:0008270">
    <property type="term" value="F:zinc ion binding"/>
    <property type="evidence" value="ECO:0007669"/>
    <property type="project" value="UniProtKB-KW"/>
</dbReference>
<dbReference type="Proteomes" id="UP001281410">
    <property type="component" value="Unassembled WGS sequence"/>
</dbReference>
<proteinExistence type="predicted"/>
<keyword evidence="4" id="KW-1185">Reference proteome</keyword>
<evidence type="ECO:0000256" key="1">
    <source>
        <dbReference type="PROSITE-ProRule" id="PRU00047"/>
    </source>
</evidence>
<evidence type="ECO:0000313" key="3">
    <source>
        <dbReference type="EMBL" id="KAK3220826.1"/>
    </source>
</evidence>
<name>A0AAE0AMG2_9ROSI</name>
<dbReference type="PROSITE" id="PS50158">
    <property type="entry name" value="ZF_CCHC"/>
    <property type="match status" value="1"/>
</dbReference>
<gene>
    <name evidence="3" type="ORF">Dsin_014796</name>
</gene>
<evidence type="ECO:0000313" key="4">
    <source>
        <dbReference type="Proteomes" id="UP001281410"/>
    </source>
</evidence>
<dbReference type="GO" id="GO:0003676">
    <property type="term" value="F:nucleic acid binding"/>
    <property type="evidence" value="ECO:0007669"/>
    <property type="project" value="InterPro"/>
</dbReference>
<sequence>MDRFAELLTTMVQYQTRLLENTSERARKVGATNFDGTGDPDSASSWLNELECVFRVISQASVKQPMGSRQQSGGMGRCRRPLCQTCGKNHEGKCHWGTSGCYQCGQARHLKRDCPELVQRGNEEKTLIFQPMQSGVGQIQGQKGSQAGGSTTVGKTQASVTEVGGSQQRGQLGRPHTQARVFTMTQQDAKTTPDVVTSMFTIFGHDVHVLSDPGSTHSFVSRPFAEYANIE</sequence>
<organism evidence="3 4">
    <name type="scientific">Dipteronia sinensis</name>
    <dbReference type="NCBI Taxonomy" id="43782"/>
    <lineage>
        <taxon>Eukaryota</taxon>
        <taxon>Viridiplantae</taxon>
        <taxon>Streptophyta</taxon>
        <taxon>Embryophyta</taxon>
        <taxon>Tracheophyta</taxon>
        <taxon>Spermatophyta</taxon>
        <taxon>Magnoliopsida</taxon>
        <taxon>eudicotyledons</taxon>
        <taxon>Gunneridae</taxon>
        <taxon>Pentapetalae</taxon>
        <taxon>rosids</taxon>
        <taxon>malvids</taxon>
        <taxon>Sapindales</taxon>
        <taxon>Sapindaceae</taxon>
        <taxon>Hippocastanoideae</taxon>
        <taxon>Acereae</taxon>
        <taxon>Dipteronia</taxon>
    </lineage>
</organism>
<keyword evidence="1" id="KW-0863">Zinc-finger</keyword>
<dbReference type="EMBL" id="JANJYJ010000004">
    <property type="protein sequence ID" value="KAK3220826.1"/>
    <property type="molecule type" value="Genomic_DNA"/>
</dbReference>
<dbReference type="InterPro" id="IPR001878">
    <property type="entry name" value="Znf_CCHC"/>
</dbReference>